<keyword evidence="2" id="KW-0547">Nucleotide-binding</keyword>
<dbReference type="KEGG" id="mbr:MONBRDRAFT_7000"/>
<dbReference type="SUPFAM" id="SSF56112">
    <property type="entry name" value="Protein kinase-like (PK-like)"/>
    <property type="match status" value="1"/>
</dbReference>
<dbReference type="AlphaFoldDB" id="A9UVL5"/>
<evidence type="ECO:0000259" key="7">
    <source>
        <dbReference type="PROSITE" id="PS50011"/>
    </source>
</evidence>
<evidence type="ECO:0000256" key="4">
    <source>
        <dbReference type="ARBA" id="ARBA00022840"/>
    </source>
</evidence>
<dbReference type="GO" id="GO:0000165">
    <property type="term" value="P:MAPK cascade"/>
    <property type="evidence" value="ECO:0000318"/>
    <property type="project" value="GO_Central"/>
</dbReference>
<dbReference type="GO" id="GO:0004708">
    <property type="term" value="F:MAP kinase kinase activity"/>
    <property type="evidence" value="ECO:0000318"/>
    <property type="project" value="GO_Central"/>
</dbReference>
<evidence type="ECO:0000256" key="1">
    <source>
        <dbReference type="ARBA" id="ARBA00022679"/>
    </source>
</evidence>
<dbReference type="InParanoid" id="A9UVL5"/>
<keyword evidence="9" id="KW-1185">Reference proteome</keyword>
<evidence type="ECO:0000256" key="3">
    <source>
        <dbReference type="ARBA" id="ARBA00022777"/>
    </source>
</evidence>
<dbReference type="InterPro" id="IPR011009">
    <property type="entry name" value="Kinase-like_dom_sf"/>
</dbReference>
<protein>
    <recommendedName>
        <fullName evidence="6">mitogen-activated protein kinase kinase</fullName>
        <ecNumber evidence="6">2.7.12.2</ecNumber>
    </recommendedName>
</protein>
<dbReference type="GeneID" id="5890047"/>
<dbReference type="EC" id="2.7.12.2" evidence="6"/>
<dbReference type="RefSeq" id="XP_001744468.1">
    <property type="nucleotide sequence ID" value="XM_001744416.1"/>
</dbReference>
<organism evidence="8 9">
    <name type="scientific">Monosiga brevicollis</name>
    <name type="common">Choanoflagellate</name>
    <dbReference type="NCBI Taxonomy" id="81824"/>
    <lineage>
        <taxon>Eukaryota</taxon>
        <taxon>Choanoflagellata</taxon>
        <taxon>Craspedida</taxon>
        <taxon>Salpingoecidae</taxon>
        <taxon>Monosiga</taxon>
    </lineage>
</organism>
<dbReference type="InterPro" id="IPR000719">
    <property type="entry name" value="Prot_kinase_dom"/>
</dbReference>
<gene>
    <name evidence="8" type="ORF">MONBRDRAFT_7000</name>
</gene>
<dbReference type="EMBL" id="CH991547">
    <property type="protein sequence ID" value="EDQ90417.1"/>
    <property type="molecule type" value="Genomic_DNA"/>
</dbReference>
<dbReference type="Gene3D" id="1.10.510.10">
    <property type="entry name" value="Transferase(Phosphotransferase) domain 1"/>
    <property type="match status" value="1"/>
</dbReference>
<evidence type="ECO:0000256" key="5">
    <source>
        <dbReference type="ARBA" id="ARBA00038035"/>
    </source>
</evidence>
<keyword evidence="1" id="KW-0808">Transferase</keyword>
<evidence type="ECO:0000256" key="6">
    <source>
        <dbReference type="ARBA" id="ARBA00038999"/>
    </source>
</evidence>
<dbReference type="PANTHER" id="PTHR48013">
    <property type="entry name" value="DUAL SPECIFICITY MITOGEN-ACTIVATED PROTEIN KINASE KINASE 5-RELATED"/>
    <property type="match status" value="1"/>
</dbReference>
<feature type="domain" description="Protein kinase" evidence="7">
    <location>
        <begin position="1"/>
        <end position="140"/>
    </location>
</feature>
<dbReference type="eggNOG" id="KOG0581">
    <property type="taxonomic scope" value="Eukaryota"/>
</dbReference>
<comment type="similarity">
    <text evidence="5">Belongs to the protein kinase superfamily. STE Ser/Thr protein kinase family. MAP kinase kinase subfamily.</text>
</comment>
<keyword evidence="4" id="KW-0067">ATP-binding</keyword>
<dbReference type="SMART" id="SM00220">
    <property type="entry name" value="S_TKc"/>
    <property type="match status" value="1"/>
</dbReference>
<evidence type="ECO:0000256" key="2">
    <source>
        <dbReference type="ARBA" id="ARBA00022741"/>
    </source>
</evidence>
<evidence type="ECO:0000313" key="9">
    <source>
        <dbReference type="Proteomes" id="UP000001357"/>
    </source>
</evidence>
<evidence type="ECO:0000313" key="8">
    <source>
        <dbReference type="EMBL" id="EDQ90417.1"/>
    </source>
</evidence>
<reference evidence="8 9" key="1">
    <citation type="journal article" date="2008" name="Nature">
        <title>The genome of the choanoflagellate Monosiga brevicollis and the origin of metazoans.</title>
        <authorList>
            <consortium name="JGI Sequencing"/>
            <person name="King N."/>
            <person name="Westbrook M.J."/>
            <person name="Young S.L."/>
            <person name="Kuo A."/>
            <person name="Abedin M."/>
            <person name="Chapman J."/>
            <person name="Fairclough S."/>
            <person name="Hellsten U."/>
            <person name="Isogai Y."/>
            <person name="Letunic I."/>
            <person name="Marr M."/>
            <person name="Pincus D."/>
            <person name="Putnam N."/>
            <person name="Rokas A."/>
            <person name="Wright K.J."/>
            <person name="Zuzow R."/>
            <person name="Dirks W."/>
            <person name="Good M."/>
            <person name="Goodstein D."/>
            <person name="Lemons D."/>
            <person name="Li W."/>
            <person name="Lyons J.B."/>
            <person name="Morris A."/>
            <person name="Nichols S."/>
            <person name="Richter D.J."/>
            <person name="Salamov A."/>
            <person name="Bork P."/>
            <person name="Lim W.A."/>
            <person name="Manning G."/>
            <person name="Miller W.T."/>
            <person name="McGinnis W."/>
            <person name="Shapiro H."/>
            <person name="Tjian R."/>
            <person name="Grigoriev I.V."/>
            <person name="Rokhsar D."/>
        </authorList>
    </citation>
    <scope>NUCLEOTIDE SEQUENCE [LARGE SCALE GENOMIC DNA]</scope>
    <source>
        <strain evidence="9">MX1 / ATCC 50154</strain>
    </source>
</reference>
<accession>A9UVL5</accession>
<keyword evidence="3" id="KW-0418">Kinase</keyword>
<sequence>MTTMTDVLINTKGEIKLCDFGLSKELDLIRSVADTYVGSMLYMSPERLDPKGFPHADRCQGDVWGLALTVAEVALGRFPLVQDEKKLSTMRELECVLMTLQASSPVLPSMPALESLLGDCIKTDPAQRATISALLERPCLQDVSRDPLLLWLRAAGYQDELLEAPTATESS</sequence>
<proteinExistence type="inferred from homology"/>
<dbReference type="PANTHER" id="PTHR48013:SF31">
    <property type="entry name" value="DUAL SPECIFICITY MITOGEN-ACTIVATED PROTEIN KINASE KINASE DSOR1"/>
    <property type="match status" value="1"/>
</dbReference>
<dbReference type="Proteomes" id="UP000001357">
    <property type="component" value="Unassembled WGS sequence"/>
</dbReference>
<dbReference type="Pfam" id="PF00069">
    <property type="entry name" value="Pkinase"/>
    <property type="match status" value="1"/>
</dbReference>
<dbReference type="STRING" id="81824.A9UVL5"/>
<dbReference type="PROSITE" id="PS50011">
    <property type="entry name" value="PROTEIN_KINASE_DOM"/>
    <property type="match status" value="1"/>
</dbReference>
<name>A9UVL5_MONBE</name>
<dbReference type="GO" id="GO:0005524">
    <property type="term" value="F:ATP binding"/>
    <property type="evidence" value="ECO:0007669"/>
    <property type="project" value="UniProtKB-KW"/>
</dbReference>